<organism evidence="6 7">
    <name type="scientific">Pseudomonas putida</name>
    <name type="common">Arthrobacter siderocapsulatus</name>
    <dbReference type="NCBI Taxonomy" id="303"/>
    <lineage>
        <taxon>Bacteria</taxon>
        <taxon>Pseudomonadati</taxon>
        <taxon>Pseudomonadota</taxon>
        <taxon>Gammaproteobacteria</taxon>
        <taxon>Pseudomonadales</taxon>
        <taxon>Pseudomonadaceae</taxon>
        <taxon>Pseudomonas</taxon>
    </lineage>
</organism>
<dbReference type="Gene3D" id="3.30.450.20">
    <property type="entry name" value="PAS domain"/>
    <property type="match status" value="1"/>
</dbReference>
<dbReference type="PROSITE" id="PS50887">
    <property type="entry name" value="GGDEF"/>
    <property type="match status" value="1"/>
</dbReference>
<feature type="domain" description="GGDEF" evidence="5">
    <location>
        <begin position="169"/>
        <end position="300"/>
    </location>
</feature>
<evidence type="ECO:0000256" key="1">
    <source>
        <dbReference type="ARBA" id="ARBA00001946"/>
    </source>
</evidence>
<dbReference type="CDD" id="cd01949">
    <property type="entry name" value="GGDEF"/>
    <property type="match status" value="1"/>
</dbReference>
<dbReference type="GO" id="GO:0005886">
    <property type="term" value="C:plasma membrane"/>
    <property type="evidence" value="ECO:0007669"/>
    <property type="project" value="UniProtKB-SubCell"/>
</dbReference>
<dbReference type="PANTHER" id="PTHR45138">
    <property type="entry name" value="REGULATORY COMPONENTS OF SENSORY TRANSDUCTION SYSTEM"/>
    <property type="match status" value="1"/>
</dbReference>
<dbReference type="SUPFAM" id="SSF55073">
    <property type="entry name" value="Nucleotide cyclase"/>
    <property type="match status" value="1"/>
</dbReference>
<sequence length="300" mass="33987">MIDTAQMALILDALPDPAFILSRSGKYVAVFGGRDARYYHDGSGLIGLYISDLINADKANWFLEQIARALASGNLLVAEYELSNRDVKGLPDEGPKDPIWFEGRIQALNFRVDEEEVVLWVASNISERHTLEVRLRELSDTDQLTGLFNRRKLENDLKLHHESLTRYRVPTSVFLFDLDNLKKINDTQGHHAGDQIIQAVAEICRCALRATDFACRLGGDEFVVGLPNTEREQALQLAERLHERFRKELSRYWAGDTVVTVSIGATAMLPEDHAYEDTLKRADRALYVAKSMGKDRIVWL</sequence>
<dbReference type="InterPro" id="IPR000160">
    <property type="entry name" value="GGDEF_dom"/>
</dbReference>
<reference evidence="6 7" key="1">
    <citation type="submission" date="2018-11" db="EMBL/GenBank/DDBJ databases">
        <title>Genomic analyses of the natural microbiome of Caenorhabditis elegans.</title>
        <authorList>
            <person name="Samuel B."/>
        </authorList>
    </citation>
    <scope>NUCLEOTIDE SEQUENCE [LARGE SCALE GENOMIC DNA]</scope>
    <source>
        <strain evidence="6 7">BIGb0473</strain>
    </source>
</reference>
<dbReference type="RefSeq" id="WP_123752539.1">
    <property type="nucleotide sequence ID" value="NZ_RJUR01000011.1"/>
</dbReference>
<evidence type="ECO:0000256" key="3">
    <source>
        <dbReference type="ARBA" id="ARBA00012528"/>
    </source>
</evidence>
<protein>
    <recommendedName>
        <fullName evidence="3">diguanylate cyclase</fullName>
        <ecNumber evidence="3">2.7.7.65</ecNumber>
    </recommendedName>
</protein>
<dbReference type="EMBL" id="RJUR01000011">
    <property type="protein sequence ID" value="ROQ53461.1"/>
    <property type="molecule type" value="Genomic_DNA"/>
</dbReference>
<dbReference type="Pfam" id="PF00990">
    <property type="entry name" value="GGDEF"/>
    <property type="match status" value="1"/>
</dbReference>
<name>A0A9X8EPS3_PSEPU</name>
<proteinExistence type="predicted"/>
<dbReference type="Gene3D" id="3.30.70.270">
    <property type="match status" value="1"/>
</dbReference>
<dbReference type="PANTHER" id="PTHR45138:SF9">
    <property type="entry name" value="DIGUANYLATE CYCLASE DGCM-RELATED"/>
    <property type="match status" value="1"/>
</dbReference>
<comment type="catalytic activity">
    <reaction evidence="4">
        <text>2 GTP = 3',3'-c-di-GMP + 2 diphosphate</text>
        <dbReference type="Rhea" id="RHEA:24898"/>
        <dbReference type="ChEBI" id="CHEBI:33019"/>
        <dbReference type="ChEBI" id="CHEBI:37565"/>
        <dbReference type="ChEBI" id="CHEBI:58805"/>
        <dbReference type="EC" id="2.7.7.65"/>
    </reaction>
</comment>
<dbReference type="NCBIfam" id="TIGR00254">
    <property type="entry name" value="GGDEF"/>
    <property type="match status" value="1"/>
</dbReference>
<dbReference type="SMART" id="SM00267">
    <property type="entry name" value="GGDEF"/>
    <property type="match status" value="1"/>
</dbReference>
<comment type="caution">
    <text evidence="6">The sequence shown here is derived from an EMBL/GenBank/DDBJ whole genome shotgun (WGS) entry which is preliminary data.</text>
</comment>
<dbReference type="FunFam" id="3.30.70.270:FF:000001">
    <property type="entry name" value="Diguanylate cyclase domain protein"/>
    <property type="match status" value="1"/>
</dbReference>
<dbReference type="InterPro" id="IPR043128">
    <property type="entry name" value="Rev_trsase/Diguanyl_cyclase"/>
</dbReference>
<evidence type="ECO:0000313" key="7">
    <source>
        <dbReference type="Proteomes" id="UP000269115"/>
    </source>
</evidence>
<accession>A0A9X8EPS3</accession>
<evidence type="ECO:0000259" key="5">
    <source>
        <dbReference type="PROSITE" id="PS50887"/>
    </source>
</evidence>
<evidence type="ECO:0000313" key="6">
    <source>
        <dbReference type="EMBL" id="ROQ53461.1"/>
    </source>
</evidence>
<dbReference type="InterPro" id="IPR050469">
    <property type="entry name" value="Diguanylate_Cyclase"/>
</dbReference>
<dbReference type="GO" id="GO:1902201">
    <property type="term" value="P:negative regulation of bacterial-type flagellum-dependent cell motility"/>
    <property type="evidence" value="ECO:0007669"/>
    <property type="project" value="TreeGrafter"/>
</dbReference>
<gene>
    <name evidence="6" type="ORF">EDF85_1222</name>
</gene>
<evidence type="ECO:0000256" key="4">
    <source>
        <dbReference type="ARBA" id="ARBA00034247"/>
    </source>
</evidence>
<comment type="cofactor">
    <cofactor evidence="1">
        <name>Mg(2+)</name>
        <dbReference type="ChEBI" id="CHEBI:18420"/>
    </cofactor>
</comment>
<dbReference type="AlphaFoldDB" id="A0A9X8EPS3"/>
<dbReference type="GO" id="GO:0052621">
    <property type="term" value="F:diguanylate cyclase activity"/>
    <property type="evidence" value="ECO:0007669"/>
    <property type="project" value="UniProtKB-EC"/>
</dbReference>
<dbReference type="InterPro" id="IPR035965">
    <property type="entry name" value="PAS-like_dom_sf"/>
</dbReference>
<dbReference type="GO" id="GO:0043709">
    <property type="term" value="P:cell adhesion involved in single-species biofilm formation"/>
    <property type="evidence" value="ECO:0007669"/>
    <property type="project" value="TreeGrafter"/>
</dbReference>
<dbReference type="Proteomes" id="UP000269115">
    <property type="component" value="Unassembled WGS sequence"/>
</dbReference>
<comment type="subcellular location">
    <subcellularLocation>
        <location evidence="2">Cell inner membrane</location>
    </subcellularLocation>
</comment>
<dbReference type="SUPFAM" id="SSF55785">
    <property type="entry name" value="PYP-like sensor domain (PAS domain)"/>
    <property type="match status" value="1"/>
</dbReference>
<dbReference type="EC" id="2.7.7.65" evidence="3"/>
<dbReference type="InterPro" id="IPR029787">
    <property type="entry name" value="Nucleotide_cyclase"/>
</dbReference>
<evidence type="ECO:0000256" key="2">
    <source>
        <dbReference type="ARBA" id="ARBA00004533"/>
    </source>
</evidence>